<reference evidence="1" key="1">
    <citation type="submission" date="2013-11" db="EMBL/GenBank/DDBJ databases">
        <title>Draft genome sequence and annotation of the entomopathogenic bacteria, Xenorhabdus cabanillasi strain JM26 and Xenorhabdus szentirmai strain DSM 16338.</title>
        <authorList>
            <person name="Gualtieri M."/>
            <person name="Ogier J.C."/>
            <person name="Pages S."/>
            <person name="Givaudan A."/>
            <person name="Gaudriault S."/>
        </authorList>
    </citation>
    <scope>NUCLEOTIDE SEQUENCE [LARGE SCALE GENOMIC DNA]</scope>
    <source>
        <strain evidence="1">DSM 16338</strain>
    </source>
</reference>
<evidence type="ECO:0000313" key="1">
    <source>
        <dbReference type="EMBL" id="CDL85793.1"/>
    </source>
</evidence>
<comment type="caution">
    <text evidence="1">The sequence shown here is derived from an EMBL/GenBank/DDBJ whole genome shotgun (WGS) entry which is preliminary data.</text>
</comment>
<dbReference type="AlphaFoldDB" id="W1J6X6"/>
<dbReference type="EMBL" id="CBXF010000163">
    <property type="protein sequence ID" value="CDL85793.1"/>
    <property type="molecule type" value="Genomic_DNA"/>
</dbReference>
<name>W1J6X6_9GAMM</name>
<proteinExistence type="predicted"/>
<evidence type="ECO:0000313" key="2">
    <source>
        <dbReference type="Proteomes" id="UP000019202"/>
    </source>
</evidence>
<dbReference type="GeneID" id="97124786"/>
<keyword evidence="2" id="KW-1185">Reference proteome</keyword>
<dbReference type="RefSeq" id="WP_038242491.1">
    <property type="nucleotide sequence ID" value="NZ_CAWLWS010000163.1"/>
</dbReference>
<accession>W1J6X6</accession>
<organism evidence="1 2">
    <name type="scientific">Xenorhabdus szentirmaii DSM 16338</name>
    <dbReference type="NCBI Taxonomy" id="1427518"/>
    <lineage>
        <taxon>Bacteria</taxon>
        <taxon>Pseudomonadati</taxon>
        <taxon>Pseudomonadota</taxon>
        <taxon>Gammaproteobacteria</taxon>
        <taxon>Enterobacterales</taxon>
        <taxon>Morganellaceae</taxon>
        <taxon>Xenorhabdus</taxon>
    </lineage>
</organism>
<sequence length="163" mass="18974">MNMKELQDRWIDNQLIGLDIIYHHSGIVKNIDIDFIKNDKLIHTFQKEYSLSYEGETTLTELFGNYDDPWSEIQVNNKVLLNNDQIVLCGEGEMGNEGFIVKTDTNNNIKWFLYSTTSNPFVNIKQKDNMVYIQSTSNFYAVLNLSNDDVFLLNEDIFTLREG</sequence>
<gene>
    <name evidence="1" type="ORF">XSR1_980002</name>
</gene>
<dbReference type="Proteomes" id="UP000019202">
    <property type="component" value="Unassembled WGS sequence"/>
</dbReference>
<protein>
    <submittedName>
        <fullName evidence="1">Uncharacterized protein</fullName>
    </submittedName>
</protein>